<dbReference type="eggNOG" id="ENOG50301JY">
    <property type="taxonomic scope" value="Bacteria"/>
</dbReference>
<evidence type="ECO:0000313" key="2">
    <source>
        <dbReference type="EMBL" id="KFN47615.1"/>
    </source>
</evidence>
<evidence type="ECO:0000256" key="1">
    <source>
        <dbReference type="SAM" id="Phobius"/>
    </source>
</evidence>
<evidence type="ECO:0000313" key="3">
    <source>
        <dbReference type="Proteomes" id="UP000029393"/>
    </source>
</evidence>
<dbReference type="PATRIC" id="fig|1384056.3.peg.586"/>
<proteinExistence type="predicted"/>
<dbReference type="AlphaFoldDB" id="A0A091BTE5"/>
<keyword evidence="1" id="KW-0812">Transmembrane</keyword>
<dbReference type="STRING" id="1384056.N787_08635"/>
<organism evidence="2 3">
    <name type="scientific">Arenimonas metalli CF5-1</name>
    <dbReference type="NCBI Taxonomy" id="1384056"/>
    <lineage>
        <taxon>Bacteria</taxon>
        <taxon>Pseudomonadati</taxon>
        <taxon>Pseudomonadota</taxon>
        <taxon>Gammaproteobacteria</taxon>
        <taxon>Lysobacterales</taxon>
        <taxon>Lysobacteraceae</taxon>
        <taxon>Arenimonas</taxon>
    </lineage>
</organism>
<dbReference type="Proteomes" id="UP000029393">
    <property type="component" value="Unassembled WGS sequence"/>
</dbReference>
<dbReference type="Pfam" id="PF04246">
    <property type="entry name" value="RseC_MucC"/>
    <property type="match status" value="1"/>
</dbReference>
<accession>A0A091BTE5</accession>
<keyword evidence="1" id="KW-1133">Transmembrane helix</keyword>
<sequence>MAEREVEVIAAADGRLRLRLLGDQCAGCEGGCAGRCNLFATTDAGEFVLEGANGACARAGERYRLALDDQALRRAAWLGYGRALLGLLAGAFAGHAIGAAWPDARDGLTLAGLLAGTFLAVRASKRHLPAPRLLPAAGATPNPCKSDCP</sequence>
<keyword evidence="3" id="KW-1185">Reference proteome</keyword>
<dbReference type="EMBL" id="AVCK01000009">
    <property type="protein sequence ID" value="KFN47615.1"/>
    <property type="molecule type" value="Genomic_DNA"/>
</dbReference>
<reference evidence="2 3" key="1">
    <citation type="submission" date="2013-09" db="EMBL/GenBank/DDBJ databases">
        <title>Genome sequencing of Arenimonas metalli.</title>
        <authorList>
            <person name="Chen F."/>
            <person name="Wang G."/>
        </authorList>
    </citation>
    <scope>NUCLEOTIDE SEQUENCE [LARGE SCALE GENOMIC DNA]</scope>
    <source>
        <strain evidence="2 3">CF5-1</strain>
    </source>
</reference>
<keyword evidence="1" id="KW-0472">Membrane</keyword>
<comment type="caution">
    <text evidence="2">The sequence shown here is derived from an EMBL/GenBank/DDBJ whole genome shotgun (WGS) entry which is preliminary data.</text>
</comment>
<protein>
    <submittedName>
        <fullName evidence="2">Uncharacterized protein</fullName>
    </submittedName>
</protein>
<name>A0A091BTE5_9GAMM</name>
<gene>
    <name evidence="2" type="ORF">N787_08635</name>
</gene>
<feature type="transmembrane region" description="Helical" evidence="1">
    <location>
        <begin position="83"/>
        <end position="101"/>
    </location>
</feature>
<dbReference type="RefSeq" id="WP_034210671.1">
    <property type="nucleotide sequence ID" value="NZ_AVCK01000009.1"/>
</dbReference>